<dbReference type="Pfam" id="PF00849">
    <property type="entry name" value="PseudoU_synth_2"/>
    <property type="match status" value="1"/>
</dbReference>
<dbReference type="PROSITE" id="PS01149">
    <property type="entry name" value="PSI_RSU"/>
    <property type="match status" value="1"/>
</dbReference>
<dbReference type="InterPro" id="IPR000748">
    <property type="entry name" value="PsdUridine_synth_RsuA/RluB/E/F"/>
</dbReference>
<dbReference type="InterPro" id="IPR002942">
    <property type="entry name" value="S4_RNA-bd"/>
</dbReference>
<evidence type="ECO:0000256" key="1">
    <source>
        <dbReference type="ARBA" id="ARBA00008348"/>
    </source>
</evidence>
<dbReference type="InterPro" id="IPR020094">
    <property type="entry name" value="TruA/RsuA/RluB/E/F_N"/>
</dbReference>
<dbReference type="PANTHER" id="PTHR47683">
    <property type="entry name" value="PSEUDOURIDINE SYNTHASE FAMILY PROTEIN-RELATED"/>
    <property type="match status" value="1"/>
</dbReference>
<dbReference type="CDD" id="cd00165">
    <property type="entry name" value="S4"/>
    <property type="match status" value="1"/>
</dbReference>
<dbReference type="FunFam" id="3.30.70.1560:FF:000001">
    <property type="entry name" value="Pseudouridine synthase"/>
    <property type="match status" value="1"/>
</dbReference>
<evidence type="ECO:0000259" key="6">
    <source>
        <dbReference type="SMART" id="SM00363"/>
    </source>
</evidence>
<dbReference type="Proteomes" id="UP000257055">
    <property type="component" value="Unassembled WGS sequence"/>
</dbReference>
<protein>
    <recommendedName>
        <fullName evidence="5">Pseudouridine synthase</fullName>
        <ecNumber evidence="5">5.4.99.-</ecNumber>
    </recommendedName>
</protein>
<dbReference type="EC" id="5.4.99.-" evidence="5"/>
<keyword evidence="8" id="KW-1185">Reference proteome</keyword>
<dbReference type="NCBIfam" id="TIGR00093">
    <property type="entry name" value="pseudouridine synthase"/>
    <property type="match status" value="1"/>
</dbReference>
<dbReference type="Pfam" id="PF01479">
    <property type="entry name" value="S4"/>
    <property type="match status" value="1"/>
</dbReference>
<evidence type="ECO:0000256" key="5">
    <source>
        <dbReference type="RuleBase" id="RU003887"/>
    </source>
</evidence>
<dbReference type="GO" id="GO:0003723">
    <property type="term" value="F:RNA binding"/>
    <property type="evidence" value="ECO:0007669"/>
    <property type="project" value="UniProtKB-KW"/>
</dbReference>
<dbReference type="CDD" id="cd02553">
    <property type="entry name" value="PseudoU_synth_RsuA"/>
    <property type="match status" value="1"/>
</dbReference>
<evidence type="ECO:0000256" key="2">
    <source>
        <dbReference type="ARBA" id="ARBA00022884"/>
    </source>
</evidence>
<dbReference type="SMART" id="SM00363">
    <property type="entry name" value="S4"/>
    <property type="match status" value="1"/>
</dbReference>
<organism evidence="7 8">
    <name type="scientific">Listeria kieliensis</name>
    <dbReference type="NCBI Taxonomy" id="1621700"/>
    <lineage>
        <taxon>Bacteria</taxon>
        <taxon>Bacillati</taxon>
        <taxon>Bacillota</taxon>
        <taxon>Bacilli</taxon>
        <taxon>Bacillales</taxon>
        <taxon>Listeriaceae</taxon>
        <taxon>Listeria</taxon>
    </lineage>
</organism>
<dbReference type="PANTHER" id="PTHR47683:SF4">
    <property type="entry name" value="PSEUDOURIDINE SYNTHASE"/>
    <property type="match status" value="1"/>
</dbReference>
<dbReference type="GO" id="GO:0000455">
    <property type="term" value="P:enzyme-directed rRNA pseudouridine synthesis"/>
    <property type="evidence" value="ECO:0007669"/>
    <property type="project" value="UniProtKB-ARBA"/>
</dbReference>
<name>A0A3D8TQM9_9LIST</name>
<dbReference type="Gene3D" id="3.30.70.1560">
    <property type="entry name" value="Alpha-L RNA-binding motif"/>
    <property type="match status" value="1"/>
</dbReference>
<comment type="similarity">
    <text evidence="1 5">Belongs to the pseudouridine synthase RsuA family.</text>
</comment>
<reference evidence="8" key="1">
    <citation type="submission" date="2015-04" db="EMBL/GenBank/DDBJ databases">
        <authorList>
            <person name="Schardt J."/>
            <person name="Mueller-Herbst S."/>
            <person name="Scherer S."/>
            <person name="Huptas C."/>
        </authorList>
    </citation>
    <scope>NUCLEOTIDE SEQUENCE [LARGE SCALE GENOMIC DNA]</scope>
    <source>
        <strain evidence="8">Kiel-L1</strain>
    </source>
</reference>
<gene>
    <name evidence="7" type="ORF">UR08_08460</name>
</gene>
<dbReference type="GO" id="GO:0005829">
    <property type="term" value="C:cytosol"/>
    <property type="evidence" value="ECO:0007669"/>
    <property type="project" value="UniProtKB-ARBA"/>
</dbReference>
<dbReference type="InterPro" id="IPR006145">
    <property type="entry name" value="PsdUridine_synth_RsuA/RluA"/>
</dbReference>
<feature type="domain" description="RNA-binding S4" evidence="6">
    <location>
        <begin position="1"/>
        <end position="60"/>
    </location>
</feature>
<dbReference type="FunFam" id="3.10.290.10:FF:000003">
    <property type="entry name" value="Pseudouridine synthase"/>
    <property type="match status" value="1"/>
</dbReference>
<dbReference type="AlphaFoldDB" id="A0A3D8TQM9"/>
<accession>A0A3D8TQM9</accession>
<evidence type="ECO:0000313" key="7">
    <source>
        <dbReference type="EMBL" id="RDX00982.1"/>
    </source>
</evidence>
<evidence type="ECO:0000256" key="3">
    <source>
        <dbReference type="ARBA" id="ARBA00023235"/>
    </source>
</evidence>
<keyword evidence="2 4" id="KW-0694">RNA-binding</keyword>
<dbReference type="InterPro" id="IPR020103">
    <property type="entry name" value="PsdUridine_synth_cat_dom_sf"/>
</dbReference>
<dbReference type="Gene3D" id="3.10.290.10">
    <property type="entry name" value="RNA-binding S4 domain"/>
    <property type="match status" value="1"/>
</dbReference>
<keyword evidence="3 5" id="KW-0413">Isomerase</keyword>
<dbReference type="EMBL" id="LARY01000002">
    <property type="protein sequence ID" value="RDX00982.1"/>
    <property type="molecule type" value="Genomic_DNA"/>
</dbReference>
<dbReference type="InterPro" id="IPR018496">
    <property type="entry name" value="PsdUridine_synth_RsuA/RluB_CS"/>
</dbReference>
<dbReference type="PROSITE" id="PS50889">
    <property type="entry name" value="S4"/>
    <property type="match status" value="1"/>
</dbReference>
<comment type="caution">
    <text evidence="7">The sequence shown here is derived from an EMBL/GenBank/DDBJ whole genome shotgun (WGS) entry which is preliminary data.</text>
</comment>
<dbReference type="Gene3D" id="3.30.70.580">
    <property type="entry name" value="Pseudouridine synthase I, catalytic domain, N-terminal subdomain"/>
    <property type="match status" value="1"/>
</dbReference>
<evidence type="ECO:0000256" key="4">
    <source>
        <dbReference type="PROSITE-ProRule" id="PRU00182"/>
    </source>
</evidence>
<dbReference type="SUPFAM" id="SSF55120">
    <property type="entry name" value="Pseudouridine synthase"/>
    <property type="match status" value="1"/>
</dbReference>
<dbReference type="RefSeq" id="WP_115753234.1">
    <property type="nucleotide sequence ID" value="NZ_LARY01000002.1"/>
</dbReference>
<dbReference type="InterPro" id="IPR036986">
    <property type="entry name" value="S4_RNA-bd_sf"/>
</dbReference>
<dbReference type="InterPro" id="IPR042092">
    <property type="entry name" value="PsdUridine_s_RsuA/RluB/E/F_cat"/>
</dbReference>
<dbReference type="GO" id="GO:0120159">
    <property type="term" value="F:rRNA pseudouridine synthase activity"/>
    <property type="evidence" value="ECO:0007669"/>
    <property type="project" value="UniProtKB-ARBA"/>
</dbReference>
<proteinExistence type="inferred from homology"/>
<dbReference type="SUPFAM" id="SSF55174">
    <property type="entry name" value="Alpha-L RNA-binding motif"/>
    <property type="match status" value="1"/>
</dbReference>
<sequence length="233" mass="26413">MRLDKLLAHAGFGTRKEVKDLLKKGHVQVNEKRFKDGGLKVKPETDEIVVNGERVQFAEFSYWMLNKPQGVISATEDKIDRTVLDLFKPEDKRQGLFPVGRLDKDTEGLLLITNDGELAHELLSPKKHVDKVYFAKVTGELTQEDQTAFETGVVFLDGYEALPAKLEILAAGEARVTIREGKFHQIKKMFEARGKKVTYLKREKMASLELDESLPLGAYRALTERELASLLKR</sequence>
<dbReference type="InterPro" id="IPR050343">
    <property type="entry name" value="RsuA_PseudoU_synthase"/>
</dbReference>
<evidence type="ECO:0000313" key="8">
    <source>
        <dbReference type="Proteomes" id="UP000257055"/>
    </source>
</evidence>